<dbReference type="PANTHER" id="PTHR44846:SF1">
    <property type="entry name" value="MANNOSYL-D-GLYCERATE TRANSPORT_METABOLISM SYSTEM REPRESSOR MNGR-RELATED"/>
    <property type="match status" value="1"/>
</dbReference>
<dbReference type="SUPFAM" id="SSF64288">
    <property type="entry name" value="Chorismate lyase-like"/>
    <property type="match status" value="1"/>
</dbReference>
<accession>A0A0U3HZZ5</accession>
<dbReference type="PANTHER" id="PTHR44846">
    <property type="entry name" value="MANNOSYL-D-GLYCERATE TRANSPORT/METABOLISM SYSTEM REPRESSOR MNGR-RELATED"/>
    <property type="match status" value="1"/>
</dbReference>
<evidence type="ECO:0000313" key="5">
    <source>
        <dbReference type="EMBL" id="ALU64559.1"/>
    </source>
</evidence>
<dbReference type="Gene3D" id="1.10.10.10">
    <property type="entry name" value="Winged helix-like DNA-binding domain superfamily/Winged helix DNA-binding domain"/>
    <property type="match status" value="1"/>
</dbReference>
<keyword evidence="3" id="KW-0804">Transcription</keyword>
<dbReference type="InterPro" id="IPR000524">
    <property type="entry name" value="Tscrpt_reg_HTH_GntR"/>
</dbReference>
<dbReference type="SUPFAM" id="SSF46785">
    <property type="entry name" value="Winged helix' DNA-binding domain"/>
    <property type="match status" value="1"/>
</dbReference>
<proteinExistence type="predicted"/>
<evidence type="ECO:0000256" key="1">
    <source>
        <dbReference type="ARBA" id="ARBA00023015"/>
    </source>
</evidence>
<dbReference type="InterPro" id="IPR011663">
    <property type="entry name" value="UTRA"/>
</dbReference>
<dbReference type="InterPro" id="IPR028978">
    <property type="entry name" value="Chorismate_lyase_/UTRA_dom_sf"/>
</dbReference>
<dbReference type="InterPro" id="IPR050679">
    <property type="entry name" value="Bact_HTH_transcr_reg"/>
</dbReference>
<reference evidence="5" key="1">
    <citation type="submission" date="2015-10" db="EMBL/GenBank/DDBJ databases">
        <title>Comparative analysis of sym-gene organization in Rhizobium leguminosarum bv. viciae strains, isolated from different host plants and demonstrating clear differences in symbiotic specificity.</title>
        <authorList>
            <person name="Chirak E.R."/>
            <person name="Kimeklis A.K."/>
            <person name="Andronov E.E."/>
        </authorList>
    </citation>
    <scope>NUCLEOTIDE SEQUENCE</scope>
    <source>
        <strain evidence="5">Vaf12</strain>
    </source>
</reference>
<dbReference type="EMBL" id="KT944070">
    <property type="protein sequence ID" value="ALU64559.1"/>
    <property type="molecule type" value="Genomic_DNA"/>
</dbReference>
<keyword evidence="1" id="KW-0805">Transcription regulation</keyword>
<dbReference type="PRINTS" id="PR00035">
    <property type="entry name" value="HTHGNTR"/>
</dbReference>
<sequence length="276" mass="31134">MINFRNDRLTRELFIGTFQLLKGITVSRTGTTLWHQVGEALEAEIETGMYPGGSRLPTEPDLAKRFNVSRNTVRRAMATLEEKGLVRIEQGRGTFVHERFLSFKISKRTRFSQNLRSQGLEPGHELLGSDIVPATEEIAAILHLRSNDAVIFMRSRMLAEGVVVSLNEVYYPFRRFPLLAEKRAQLHTMTEVLAEYGVSDYTRLSTAITARPPTDDEARLLRQPRSRWVICTQKIDVDQEGAPICCSNGVWAADLVKFLVDETDFAPAYASGNNES</sequence>
<dbReference type="NCBIfam" id="TIGR02325">
    <property type="entry name" value="C_P_lyase_phnF"/>
    <property type="match status" value="1"/>
</dbReference>
<dbReference type="PROSITE" id="PS50949">
    <property type="entry name" value="HTH_GNTR"/>
    <property type="match status" value="1"/>
</dbReference>
<dbReference type="AlphaFoldDB" id="A0A0U3HZZ5"/>
<dbReference type="InterPro" id="IPR036390">
    <property type="entry name" value="WH_DNA-bd_sf"/>
</dbReference>
<dbReference type="GO" id="GO:0045892">
    <property type="term" value="P:negative regulation of DNA-templated transcription"/>
    <property type="evidence" value="ECO:0007669"/>
    <property type="project" value="TreeGrafter"/>
</dbReference>
<dbReference type="GO" id="GO:0003700">
    <property type="term" value="F:DNA-binding transcription factor activity"/>
    <property type="evidence" value="ECO:0007669"/>
    <property type="project" value="InterPro"/>
</dbReference>
<dbReference type="InterPro" id="IPR036388">
    <property type="entry name" value="WH-like_DNA-bd_sf"/>
</dbReference>
<dbReference type="Gene3D" id="3.40.1410.10">
    <property type="entry name" value="Chorismate lyase-like"/>
    <property type="match status" value="1"/>
</dbReference>
<name>A0A0U3HZZ5_RHILV</name>
<evidence type="ECO:0000256" key="3">
    <source>
        <dbReference type="ARBA" id="ARBA00023163"/>
    </source>
</evidence>
<keyword evidence="2" id="KW-0238">DNA-binding</keyword>
<feature type="domain" description="HTH gntR-type" evidence="4">
    <location>
        <begin position="31"/>
        <end position="99"/>
    </location>
</feature>
<dbReference type="InterPro" id="IPR012702">
    <property type="entry name" value="CP_lyase_PhnF"/>
</dbReference>
<evidence type="ECO:0000256" key="2">
    <source>
        <dbReference type="ARBA" id="ARBA00023125"/>
    </source>
</evidence>
<dbReference type="GO" id="GO:0003677">
    <property type="term" value="F:DNA binding"/>
    <property type="evidence" value="ECO:0007669"/>
    <property type="project" value="UniProtKB-KW"/>
</dbReference>
<dbReference type="SMART" id="SM00345">
    <property type="entry name" value="HTH_GNTR"/>
    <property type="match status" value="1"/>
</dbReference>
<evidence type="ECO:0000259" key="4">
    <source>
        <dbReference type="PROSITE" id="PS50949"/>
    </source>
</evidence>
<dbReference type="CDD" id="cd07377">
    <property type="entry name" value="WHTH_GntR"/>
    <property type="match status" value="1"/>
</dbReference>
<organism evidence="5">
    <name type="scientific">Rhizobium leguminosarum bv. viciae</name>
    <dbReference type="NCBI Taxonomy" id="387"/>
    <lineage>
        <taxon>Bacteria</taxon>
        <taxon>Pseudomonadati</taxon>
        <taxon>Pseudomonadota</taxon>
        <taxon>Alphaproteobacteria</taxon>
        <taxon>Hyphomicrobiales</taxon>
        <taxon>Rhizobiaceae</taxon>
        <taxon>Rhizobium/Agrobacterium group</taxon>
        <taxon>Rhizobium</taxon>
    </lineage>
</organism>
<dbReference type="Pfam" id="PF00392">
    <property type="entry name" value="GntR"/>
    <property type="match status" value="1"/>
</dbReference>
<dbReference type="Pfam" id="PF07702">
    <property type="entry name" value="UTRA"/>
    <property type="match status" value="1"/>
</dbReference>
<dbReference type="SMART" id="SM00866">
    <property type="entry name" value="UTRA"/>
    <property type="match status" value="1"/>
</dbReference>
<protein>
    <submittedName>
        <fullName evidence="5">Transcriptional regulator PhnF</fullName>
    </submittedName>
</protein>